<dbReference type="PANTHER" id="PTHR11893">
    <property type="entry name" value="INNEXIN"/>
    <property type="match status" value="1"/>
</dbReference>
<evidence type="ECO:0000313" key="10">
    <source>
        <dbReference type="Proteomes" id="UP000316759"/>
    </source>
</evidence>
<keyword evidence="5" id="KW-1133">Transmembrane helix</keyword>
<keyword evidence="7" id="KW-0472">Membrane</keyword>
<dbReference type="AlphaFoldDB" id="A0A504YVE1"/>
<keyword evidence="4" id="KW-0812">Transmembrane</keyword>
<dbReference type="GO" id="GO:0005886">
    <property type="term" value="C:plasma membrane"/>
    <property type="evidence" value="ECO:0007669"/>
    <property type="project" value="UniProtKB-SubCell"/>
</dbReference>
<protein>
    <submittedName>
        <fullName evidence="9">Innexin</fullName>
    </submittedName>
</protein>
<evidence type="ECO:0000256" key="4">
    <source>
        <dbReference type="ARBA" id="ARBA00022692"/>
    </source>
</evidence>
<evidence type="ECO:0000313" key="9">
    <source>
        <dbReference type="EMBL" id="TPP61977.1"/>
    </source>
</evidence>
<keyword evidence="6" id="KW-0406">Ion transport</keyword>
<dbReference type="InterPro" id="IPR000990">
    <property type="entry name" value="Innexin"/>
</dbReference>
<comment type="subcellular location">
    <subcellularLocation>
        <location evidence="1">Cell membrane</location>
        <topology evidence="1">Multi-pass membrane protein</topology>
    </subcellularLocation>
</comment>
<dbReference type="Proteomes" id="UP000316759">
    <property type="component" value="Unassembled WGS sequence"/>
</dbReference>
<evidence type="ECO:0000256" key="7">
    <source>
        <dbReference type="ARBA" id="ARBA00023136"/>
    </source>
</evidence>
<gene>
    <name evidence="9" type="ORF">FGIG_08266</name>
</gene>
<keyword evidence="2" id="KW-0813">Transport</keyword>
<accession>A0A504YVE1</accession>
<evidence type="ECO:0000256" key="5">
    <source>
        <dbReference type="ARBA" id="ARBA00022989"/>
    </source>
</evidence>
<proteinExistence type="predicted"/>
<dbReference type="OrthoDB" id="5867527at2759"/>
<name>A0A504YVE1_FASGI</name>
<evidence type="ECO:0000256" key="3">
    <source>
        <dbReference type="ARBA" id="ARBA00022475"/>
    </source>
</evidence>
<dbReference type="EMBL" id="SUNJ01007470">
    <property type="protein sequence ID" value="TPP61977.1"/>
    <property type="molecule type" value="Genomic_DNA"/>
</dbReference>
<reference evidence="9 10" key="1">
    <citation type="submission" date="2019-04" db="EMBL/GenBank/DDBJ databases">
        <title>Annotation for the trematode Fasciola gigantica.</title>
        <authorList>
            <person name="Choi Y.-J."/>
        </authorList>
    </citation>
    <scope>NUCLEOTIDE SEQUENCE [LARGE SCALE GENOMIC DNA]</scope>
    <source>
        <strain evidence="9">Uganda_cow_1</strain>
    </source>
</reference>
<organism evidence="9 10">
    <name type="scientific">Fasciola gigantica</name>
    <name type="common">Giant liver fluke</name>
    <dbReference type="NCBI Taxonomy" id="46835"/>
    <lineage>
        <taxon>Eukaryota</taxon>
        <taxon>Metazoa</taxon>
        <taxon>Spiralia</taxon>
        <taxon>Lophotrochozoa</taxon>
        <taxon>Platyhelminthes</taxon>
        <taxon>Trematoda</taxon>
        <taxon>Digenea</taxon>
        <taxon>Plagiorchiida</taxon>
        <taxon>Echinostomata</taxon>
        <taxon>Echinostomatoidea</taxon>
        <taxon>Fasciolidae</taxon>
        <taxon>Fasciola</taxon>
    </lineage>
</organism>
<comment type="caution">
    <text evidence="9">The sequence shown here is derived from an EMBL/GenBank/DDBJ whole genome shotgun (WGS) entry which is preliminary data.</text>
</comment>
<evidence type="ECO:0000256" key="1">
    <source>
        <dbReference type="ARBA" id="ARBA00004651"/>
    </source>
</evidence>
<evidence type="ECO:0000256" key="2">
    <source>
        <dbReference type="ARBA" id="ARBA00022448"/>
    </source>
</evidence>
<keyword evidence="3" id="KW-1003">Cell membrane</keyword>
<evidence type="ECO:0000256" key="8">
    <source>
        <dbReference type="ARBA" id="ARBA00023303"/>
    </source>
</evidence>
<dbReference type="PANTHER" id="PTHR11893:SF36">
    <property type="entry name" value="INNEXIN-5"/>
    <property type="match status" value="1"/>
</dbReference>
<keyword evidence="8" id="KW-0407">Ion channel</keyword>
<evidence type="ECO:0000256" key="6">
    <source>
        <dbReference type="ARBA" id="ARBA00023065"/>
    </source>
</evidence>
<dbReference type="GO" id="GO:0034220">
    <property type="term" value="P:monoatomic ion transmembrane transport"/>
    <property type="evidence" value="ECO:0007669"/>
    <property type="project" value="UniProtKB-KW"/>
</dbReference>
<sequence>MVATEFLNLWHTLGVANISTAEDFADRLNLLTVILFMLATTIVSVKQYVLSSISCYIPVTPSGESFNEFLNSYCWVHGTIPLRPDELLPETDASWNEYDDLRRVSKYCVSTLFGLLLHDN</sequence>
<keyword evidence="10" id="KW-1185">Reference proteome</keyword>
<dbReference type="Pfam" id="PF00876">
    <property type="entry name" value="Innexin"/>
    <property type="match status" value="1"/>
</dbReference>